<keyword evidence="2" id="KW-0813">Transport</keyword>
<evidence type="ECO:0000256" key="3">
    <source>
        <dbReference type="ARBA" id="ARBA00022692"/>
    </source>
</evidence>
<dbReference type="InterPro" id="IPR006593">
    <property type="entry name" value="Cyt_b561/ferric_Rdtase_TM"/>
</dbReference>
<dbReference type="InterPro" id="IPR045265">
    <property type="entry name" value="AIR12_DOMON"/>
</dbReference>
<keyword evidence="7 8" id="KW-0472">Membrane</keyword>
<evidence type="ECO:0000259" key="10">
    <source>
        <dbReference type="PROSITE" id="PS50836"/>
    </source>
</evidence>
<evidence type="ECO:0000313" key="13">
    <source>
        <dbReference type="Proteomes" id="UP001164929"/>
    </source>
</evidence>
<evidence type="ECO:0000259" key="11">
    <source>
        <dbReference type="PROSITE" id="PS50939"/>
    </source>
</evidence>
<proteinExistence type="predicted"/>
<feature type="domain" description="Cytochrome b561" evidence="11">
    <location>
        <begin position="169"/>
        <end position="296"/>
    </location>
</feature>
<comment type="caution">
    <text evidence="12">The sequence shown here is derived from an EMBL/GenBank/DDBJ whole genome shotgun (WGS) entry which is preliminary data.</text>
</comment>
<evidence type="ECO:0000256" key="7">
    <source>
        <dbReference type="ARBA" id="ARBA00023136"/>
    </source>
</evidence>
<evidence type="ECO:0000256" key="6">
    <source>
        <dbReference type="ARBA" id="ARBA00022989"/>
    </source>
</evidence>
<keyword evidence="4 9" id="KW-0732">Signal</keyword>
<feature type="signal peptide" evidence="9">
    <location>
        <begin position="1"/>
        <end position="22"/>
    </location>
</feature>
<dbReference type="PROSITE" id="PS50939">
    <property type="entry name" value="CYTOCHROME_B561"/>
    <property type="match status" value="1"/>
</dbReference>
<keyword evidence="13" id="KW-1185">Reference proteome</keyword>
<dbReference type="AlphaFoldDB" id="A0AAD6PQC6"/>
<accession>A0AAD6PQC6</accession>
<feature type="transmembrane region" description="Helical" evidence="8">
    <location>
        <begin position="238"/>
        <end position="259"/>
    </location>
</feature>
<sequence>MARSVIFLAAIFLSFCTLSCIAQQQPCTTYKFSKNKQFSSCSDLPVLSSSLHWNYHPLSSRVEVAFRHTGVTDRRWIAWAINPTSGGMIGSQAIVSFQRTDGSLAVYTSPITSYGTRLEQGNLSFPVLDLSATNQNNEMIIYASLELHGNISTVNHLWQVGPMSGNTPTMHSVAPSSPNVKSMGSLDFSSGRIKATRSSSTTLKNVHGILNTVSWGILMPVGAVIARYLKKFESADPLWFYLHVSCQLLAYILGGLSGFGTGIFLGKRSHGIEHSSHKIIGIVLFCLATAQVFGGLSQDSCIAESDNAVVRKIGSRILLREECSGYGAGMKGMIMDHTIPEAGNNGVYNNGTFRIDVECQKMYNELPDVLEINRNSEL</sequence>
<dbReference type="Pfam" id="PF04526">
    <property type="entry name" value="DUF568"/>
    <property type="match status" value="1"/>
</dbReference>
<comment type="subcellular location">
    <subcellularLocation>
        <location evidence="1">Membrane</location>
    </subcellularLocation>
</comment>
<keyword evidence="3 8" id="KW-0812">Transmembrane</keyword>
<evidence type="ECO:0000256" key="1">
    <source>
        <dbReference type="ARBA" id="ARBA00004370"/>
    </source>
</evidence>
<dbReference type="GO" id="GO:0016020">
    <property type="term" value="C:membrane"/>
    <property type="evidence" value="ECO:0007669"/>
    <property type="project" value="UniProtKB-SubCell"/>
</dbReference>
<keyword evidence="6 8" id="KW-1133">Transmembrane helix</keyword>
<feature type="domain" description="DOMON" evidence="10">
    <location>
        <begin position="47"/>
        <end position="161"/>
    </location>
</feature>
<dbReference type="PANTHER" id="PTHR23130">
    <property type="entry name" value="CYTOCHROME B561 AND DOMON DOMAIN-CONTAINING PROTEIN"/>
    <property type="match status" value="1"/>
</dbReference>
<feature type="transmembrane region" description="Helical" evidence="8">
    <location>
        <begin position="206"/>
        <end position="226"/>
    </location>
</feature>
<dbReference type="CDD" id="cd08760">
    <property type="entry name" value="Cyt_b561_FRRS1_like"/>
    <property type="match status" value="1"/>
</dbReference>
<evidence type="ECO:0000256" key="2">
    <source>
        <dbReference type="ARBA" id="ARBA00022448"/>
    </source>
</evidence>
<organism evidence="12 13">
    <name type="scientific">Populus alba x Populus x berolinensis</name>
    <dbReference type="NCBI Taxonomy" id="444605"/>
    <lineage>
        <taxon>Eukaryota</taxon>
        <taxon>Viridiplantae</taxon>
        <taxon>Streptophyta</taxon>
        <taxon>Embryophyta</taxon>
        <taxon>Tracheophyta</taxon>
        <taxon>Spermatophyta</taxon>
        <taxon>Magnoliopsida</taxon>
        <taxon>eudicotyledons</taxon>
        <taxon>Gunneridae</taxon>
        <taxon>Pentapetalae</taxon>
        <taxon>rosids</taxon>
        <taxon>fabids</taxon>
        <taxon>Malpighiales</taxon>
        <taxon>Salicaceae</taxon>
        <taxon>Saliceae</taxon>
        <taxon>Populus</taxon>
    </lineage>
</organism>
<name>A0AAD6PQC6_9ROSI</name>
<dbReference type="CDD" id="cd09629">
    <property type="entry name" value="DOMON_CIL1_like"/>
    <property type="match status" value="1"/>
</dbReference>
<feature type="chain" id="PRO_5042295668" description="Cytochrome b561 and DOMON domain-containing protein" evidence="9">
    <location>
        <begin position="23"/>
        <end position="378"/>
    </location>
</feature>
<dbReference type="EMBL" id="JAQIZT010000019">
    <property type="protein sequence ID" value="KAJ6952658.1"/>
    <property type="molecule type" value="Genomic_DNA"/>
</dbReference>
<protein>
    <recommendedName>
        <fullName evidence="14">Cytochrome b561 and DOMON domain-containing protein</fullName>
    </recommendedName>
</protein>
<evidence type="ECO:0000256" key="4">
    <source>
        <dbReference type="ARBA" id="ARBA00022729"/>
    </source>
</evidence>
<evidence type="ECO:0000256" key="5">
    <source>
        <dbReference type="ARBA" id="ARBA00022982"/>
    </source>
</evidence>
<feature type="transmembrane region" description="Helical" evidence="8">
    <location>
        <begin position="279"/>
        <end position="296"/>
    </location>
</feature>
<dbReference type="InterPro" id="IPR005018">
    <property type="entry name" value="DOMON_domain"/>
</dbReference>
<dbReference type="PANTHER" id="PTHR23130:SF167">
    <property type="entry name" value="CYTOCHROME B561 AND DOMON DOMAIN-CONTAINING PROTEIN"/>
    <property type="match status" value="1"/>
</dbReference>
<evidence type="ECO:0000256" key="8">
    <source>
        <dbReference type="SAM" id="Phobius"/>
    </source>
</evidence>
<dbReference type="SMART" id="SM00665">
    <property type="entry name" value="B561"/>
    <property type="match status" value="1"/>
</dbReference>
<evidence type="ECO:0000313" key="12">
    <source>
        <dbReference type="EMBL" id="KAJ6952658.1"/>
    </source>
</evidence>
<evidence type="ECO:0008006" key="14">
    <source>
        <dbReference type="Google" id="ProtNLM"/>
    </source>
</evidence>
<gene>
    <name evidence="12" type="ORF">NC653_041713</name>
</gene>
<evidence type="ECO:0000256" key="9">
    <source>
        <dbReference type="SAM" id="SignalP"/>
    </source>
</evidence>
<dbReference type="Gene3D" id="1.20.120.1770">
    <property type="match status" value="1"/>
</dbReference>
<dbReference type="Proteomes" id="UP001164929">
    <property type="component" value="Chromosome 19"/>
</dbReference>
<dbReference type="PROSITE" id="PS50836">
    <property type="entry name" value="DOMON"/>
    <property type="match status" value="1"/>
</dbReference>
<reference evidence="12" key="1">
    <citation type="journal article" date="2023" name="Mol. Ecol. Resour.">
        <title>Chromosome-level genome assembly of a triploid poplar Populus alba 'Berolinensis'.</title>
        <authorList>
            <person name="Chen S."/>
            <person name="Yu Y."/>
            <person name="Wang X."/>
            <person name="Wang S."/>
            <person name="Zhang T."/>
            <person name="Zhou Y."/>
            <person name="He R."/>
            <person name="Meng N."/>
            <person name="Wang Y."/>
            <person name="Liu W."/>
            <person name="Liu Z."/>
            <person name="Liu J."/>
            <person name="Guo Q."/>
            <person name="Huang H."/>
            <person name="Sederoff R.R."/>
            <person name="Wang G."/>
            <person name="Qu G."/>
            <person name="Chen S."/>
        </authorList>
    </citation>
    <scope>NUCLEOTIDE SEQUENCE</scope>
    <source>
        <strain evidence="12">SC-2020</strain>
    </source>
</reference>
<keyword evidence="5" id="KW-0249">Electron transport</keyword>